<dbReference type="EMBL" id="ACYG01000022">
    <property type="protein sequence ID" value="EEV17876.1"/>
    <property type="molecule type" value="Genomic_DNA"/>
</dbReference>
<evidence type="ECO:0000256" key="2">
    <source>
        <dbReference type="SAM" id="SignalP"/>
    </source>
</evidence>
<keyword evidence="5" id="KW-1185">Reference proteome</keyword>
<dbReference type="RefSeq" id="WP_005870908.1">
    <property type="nucleotide sequence ID" value="NZ_ACYG01000022.1"/>
</dbReference>
<dbReference type="OrthoDB" id="9814800at2"/>
<accession>C8PH55</accession>
<evidence type="ECO:0000259" key="3">
    <source>
        <dbReference type="Pfam" id="PF13435"/>
    </source>
</evidence>
<dbReference type="SUPFAM" id="SSF48695">
    <property type="entry name" value="Multiheme cytochromes"/>
    <property type="match status" value="2"/>
</dbReference>
<organism evidence="4 5">
    <name type="scientific">Campylobacter gracilis RM3268</name>
    <dbReference type="NCBI Taxonomy" id="553220"/>
    <lineage>
        <taxon>Bacteria</taxon>
        <taxon>Pseudomonadati</taxon>
        <taxon>Campylobacterota</taxon>
        <taxon>Epsilonproteobacteria</taxon>
        <taxon>Campylobacterales</taxon>
        <taxon>Campylobacteraceae</taxon>
        <taxon>Campylobacter</taxon>
    </lineage>
</organism>
<dbReference type="Proteomes" id="UP000005709">
    <property type="component" value="Unassembled WGS sequence"/>
</dbReference>
<dbReference type="PANTHER" id="PTHR35038">
    <property type="entry name" value="DISSIMILATORY SULFITE REDUCTASE SIRA"/>
    <property type="match status" value="1"/>
</dbReference>
<reference evidence="4 5" key="1">
    <citation type="submission" date="2009-07" db="EMBL/GenBank/DDBJ databases">
        <authorList>
            <person name="Madupu R."/>
            <person name="Sebastian Y."/>
            <person name="Durkin A.S."/>
            <person name="Torralba M."/>
            <person name="Methe B."/>
            <person name="Sutton G.G."/>
            <person name="Strausberg R.L."/>
            <person name="Nelson K.E."/>
        </authorList>
    </citation>
    <scope>NUCLEOTIDE SEQUENCE [LARGE SCALE GENOMIC DNA]</scope>
    <source>
        <strain evidence="4 5">RM3268</strain>
    </source>
</reference>
<dbReference type="STRING" id="824.CGRAC_2027"/>
<keyword evidence="1 2" id="KW-0732">Signal</keyword>
<evidence type="ECO:0000313" key="5">
    <source>
        <dbReference type="Proteomes" id="UP000005709"/>
    </source>
</evidence>
<protein>
    <recommendedName>
        <fullName evidence="3">Cytochrome c-552/4 domain-containing protein</fullName>
    </recommendedName>
</protein>
<feature type="chain" id="PRO_5002991299" description="Cytochrome c-552/4 domain-containing protein" evidence="2">
    <location>
        <begin position="19"/>
        <end position="466"/>
    </location>
</feature>
<dbReference type="Gene3D" id="1.20.850.10">
    <property type="entry name" value="Hydroxylamine Oxidoreductase, Chain A, domain 2"/>
    <property type="match status" value="1"/>
</dbReference>
<feature type="signal peptide" evidence="2">
    <location>
        <begin position="1"/>
        <end position="18"/>
    </location>
</feature>
<dbReference type="Pfam" id="PF13435">
    <property type="entry name" value="Cytochrome_C554"/>
    <property type="match status" value="1"/>
</dbReference>
<feature type="domain" description="Cytochrome c-552/4" evidence="3">
    <location>
        <begin position="39"/>
        <end position="91"/>
    </location>
</feature>
<dbReference type="eggNOG" id="COG3303">
    <property type="taxonomic scope" value="Bacteria"/>
</dbReference>
<dbReference type="InterPro" id="IPR051829">
    <property type="entry name" value="Multiheme_Cytochr_ET"/>
</dbReference>
<dbReference type="InterPro" id="IPR023155">
    <property type="entry name" value="Cyt_c-552/4"/>
</dbReference>
<sequence>MLKKVAILIACIASFAFAEMPAQHANMSASDANVSNSVNVSLTKNLKVNRQLTPLARRCVECHAEKTPGVVADWKMSRHAHVGVSCTDCHSQPADSPMAAKEPHPKDTDNHISVLVSPKTCAKCHSNEVKDFENSGHARGAMQMQANKGIVDLMYHYEGRDIPDLKHAPDITGCSQCHGSVVKMDEHNKPTKETWPIYGIGTVYPDGGVGGCKSCHSGHKFSIAEARKPAACASCHLGPDHPDIEIYNNSMHGHVFNAEGNEWKFDSAPGTWAVPDYRAPTCATCHMSGGVGDLNSTHNVSQRLKWNLWQPKSNLRTGGNETAVSEFLNTGKLNVGNPLAGNLNGPEAARAEMKQVCKECHASTHANNFFEVGDKQVLLYNVYNDEATKMLKELKEKKLLKDDPWADAFQRIYYVSWHHEGRRMRQGALMGGPDYSHWHGVFEVKNDIREMREIYERRIKTGKIEE</sequence>
<dbReference type="Gene3D" id="1.10.780.10">
    <property type="entry name" value="Hydroxylamine Oxidoreductase, Chain A, domain 1"/>
    <property type="match status" value="1"/>
</dbReference>
<proteinExistence type="predicted"/>
<dbReference type="InterPro" id="IPR036280">
    <property type="entry name" value="Multihaem_cyt_sf"/>
</dbReference>
<dbReference type="AlphaFoldDB" id="C8PH55"/>
<comment type="caution">
    <text evidence="4">The sequence shown here is derived from an EMBL/GenBank/DDBJ whole genome shotgun (WGS) entry which is preliminary data.</text>
</comment>
<name>C8PH55_9BACT</name>
<gene>
    <name evidence="4" type="ORF">CAMGR0001_2242</name>
</gene>
<evidence type="ECO:0000313" key="4">
    <source>
        <dbReference type="EMBL" id="EEV17876.1"/>
    </source>
</evidence>
<evidence type="ECO:0000256" key="1">
    <source>
        <dbReference type="ARBA" id="ARBA00022729"/>
    </source>
</evidence>
<dbReference type="Pfam" id="PF13447">
    <property type="entry name" value="Multi-haem_cyto"/>
    <property type="match status" value="1"/>
</dbReference>